<evidence type="ECO:0000313" key="2">
    <source>
        <dbReference type="Proteomes" id="UP001601992"/>
    </source>
</evidence>
<protein>
    <submittedName>
        <fullName evidence="1">DUF6390 family protein</fullName>
    </submittedName>
</protein>
<organism evidence="1 2">
    <name type="scientific">Nocardia jiangxiensis</name>
    <dbReference type="NCBI Taxonomy" id="282685"/>
    <lineage>
        <taxon>Bacteria</taxon>
        <taxon>Bacillati</taxon>
        <taxon>Actinomycetota</taxon>
        <taxon>Actinomycetes</taxon>
        <taxon>Mycobacteriales</taxon>
        <taxon>Nocardiaceae</taxon>
        <taxon>Nocardia</taxon>
    </lineage>
</organism>
<dbReference type="InterPro" id="IPR045660">
    <property type="entry name" value="DUF6390"/>
</dbReference>
<keyword evidence="2" id="KW-1185">Reference proteome</keyword>
<comment type="caution">
    <text evidence="1">The sequence shown here is derived from an EMBL/GenBank/DDBJ whole genome shotgun (WGS) entry which is preliminary data.</text>
</comment>
<dbReference type="Pfam" id="PF19927">
    <property type="entry name" value="DUF6390"/>
    <property type="match status" value="1"/>
</dbReference>
<dbReference type="RefSeq" id="WP_387402714.1">
    <property type="nucleotide sequence ID" value="NZ_JBIAQY010000002.1"/>
</dbReference>
<dbReference type="EMBL" id="JBIAQY010000002">
    <property type="protein sequence ID" value="MFF3567292.1"/>
    <property type="molecule type" value="Genomic_DNA"/>
</dbReference>
<proteinExistence type="predicted"/>
<accession>A0ABW6RTG6</accession>
<name>A0ABW6RTG6_9NOCA</name>
<evidence type="ECO:0000313" key="1">
    <source>
        <dbReference type="EMBL" id="MFF3567292.1"/>
    </source>
</evidence>
<reference evidence="1 2" key="1">
    <citation type="submission" date="2024-10" db="EMBL/GenBank/DDBJ databases">
        <title>The Natural Products Discovery Center: Release of the First 8490 Sequenced Strains for Exploring Actinobacteria Biosynthetic Diversity.</title>
        <authorList>
            <person name="Kalkreuter E."/>
            <person name="Kautsar S.A."/>
            <person name="Yang D."/>
            <person name="Bader C.D."/>
            <person name="Teijaro C.N."/>
            <person name="Fluegel L."/>
            <person name="Davis C.M."/>
            <person name="Simpson J.R."/>
            <person name="Lauterbach L."/>
            <person name="Steele A.D."/>
            <person name="Gui C."/>
            <person name="Meng S."/>
            <person name="Li G."/>
            <person name="Viehrig K."/>
            <person name="Ye F."/>
            <person name="Su P."/>
            <person name="Kiefer A.F."/>
            <person name="Nichols A."/>
            <person name="Cepeda A.J."/>
            <person name="Yan W."/>
            <person name="Fan B."/>
            <person name="Jiang Y."/>
            <person name="Adhikari A."/>
            <person name="Zheng C.-J."/>
            <person name="Schuster L."/>
            <person name="Cowan T.M."/>
            <person name="Smanski M.J."/>
            <person name="Chevrette M.G."/>
            <person name="De Carvalho L.P.S."/>
            <person name="Shen B."/>
        </authorList>
    </citation>
    <scope>NUCLEOTIDE SEQUENCE [LARGE SCALE GENOMIC DNA]</scope>
    <source>
        <strain evidence="1 2">NPDC002593</strain>
    </source>
</reference>
<dbReference type="Proteomes" id="UP001601992">
    <property type="component" value="Unassembled WGS sequence"/>
</dbReference>
<gene>
    <name evidence="1" type="ORF">ACFYXQ_05865</name>
</gene>
<sequence>MTAVSGPRLFARYAYAPNALGYCGPPDAAAMAGGTDAEIRELARRFTGAWPYLRVLSRMTGITDPLDVRLVESYWLGGGIGADVDPAAFLSNLLTLIGPMAGGYWQHLTADLSDEAAADHSFHVFGIYPWTRLLGRGPDELPLRVLDNCRITPARVCERNGSTLTVRARRLRWKGGQLFLSEEIPRVIEMTTPADESVADIAIGDHIALHWDHPCGRLDTDLVERLASATDRQLSATNRRLEE</sequence>